<dbReference type="Pfam" id="PF05065">
    <property type="entry name" value="Phage_capsid"/>
    <property type="match status" value="1"/>
</dbReference>
<name>G7UQ45_PSEUP</name>
<proteinExistence type="predicted"/>
<dbReference type="eggNOG" id="COG4653">
    <property type="taxonomic scope" value="Bacteria"/>
</dbReference>
<feature type="domain" description="Phage capsid-like C-terminal" evidence="2">
    <location>
        <begin position="144"/>
        <end position="396"/>
    </location>
</feature>
<organism evidence="3 4">
    <name type="scientific">Pseudoxanthomonas spadix (strain BD-a59)</name>
    <dbReference type="NCBI Taxonomy" id="1045855"/>
    <lineage>
        <taxon>Bacteria</taxon>
        <taxon>Pseudomonadati</taxon>
        <taxon>Pseudomonadota</taxon>
        <taxon>Gammaproteobacteria</taxon>
        <taxon>Lysobacterales</taxon>
        <taxon>Lysobacteraceae</taxon>
        <taxon>Pseudoxanthomonas</taxon>
    </lineage>
</organism>
<dbReference type="InterPro" id="IPR024455">
    <property type="entry name" value="Phage_capsid"/>
</dbReference>
<dbReference type="Gene3D" id="3.30.2320.10">
    <property type="entry name" value="hypothetical protein PF0899 domain"/>
    <property type="match status" value="1"/>
</dbReference>
<evidence type="ECO:0000313" key="3">
    <source>
        <dbReference type="EMBL" id="AER56929.1"/>
    </source>
</evidence>
<dbReference type="NCBIfam" id="TIGR01554">
    <property type="entry name" value="major_cap_HK97"/>
    <property type="match status" value="1"/>
</dbReference>
<evidence type="ECO:0000256" key="1">
    <source>
        <dbReference type="ARBA" id="ARBA00004328"/>
    </source>
</evidence>
<dbReference type="EMBL" id="CP003093">
    <property type="protein sequence ID" value="AER56929.1"/>
    <property type="molecule type" value="Genomic_DNA"/>
</dbReference>
<sequence length="399" mass="41114">MSVQAIRELRSAKVAEARAIISAAGDRALTADETAKFDSLKAEIQSLEAAEARAQFMAEAERRAPGTPVSGEHGSALESRVSVLSVIRSMVEGRALSGAEAEMHAELERRHGAAKHGGVLVPMSAFERRATTTATAPELVGTAHMADQFIGPLRNSLLVRTLGVRTLSGLTGNVSIPKAGTGLSVGWVAEGAALPESDMTFDAITLSPKTVGGITEMSRQLILQSAPDIEALVRDDLSFAIAAAVDTAIISGTGLAGQPQGIIGRAGVQTAAMPADWDDILAIEQQLAGVNVVPSGWFTSPAALSALRGTLKAATSGSDYLATSSAIGELPVASSNAAPAGVAILGDWSQVLLGQWGAVELLVNPFAETPYRRGGVLVRAMASVDVGVRHEQAFVVAGP</sequence>
<evidence type="ECO:0000259" key="2">
    <source>
        <dbReference type="Pfam" id="PF05065"/>
    </source>
</evidence>
<dbReference type="Gene3D" id="3.30.2400.10">
    <property type="entry name" value="Major capsid protein gp5"/>
    <property type="match status" value="1"/>
</dbReference>
<accession>G7UQ45</accession>
<dbReference type="Proteomes" id="UP000005870">
    <property type="component" value="Chromosome"/>
</dbReference>
<keyword evidence="4" id="KW-1185">Reference proteome</keyword>
<dbReference type="OrthoDB" id="9806592at2"/>
<gene>
    <name evidence="3" type="ordered locus">DSC_11425</name>
</gene>
<reference evidence="3 4" key="1">
    <citation type="journal article" date="2012" name="J. Bacteriol.">
        <title>Complete Genome Sequence of the BTEX-Degrading Bacterium Pseudoxanthomonas spadix BD-a59.</title>
        <authorList>
            <person name="Lee S.H."/>
            <person name="Jin H.M."/>
            <person name="Lee H.J."/>
            <person name="Kim J.M."/>
            <person name="Jeon C.O."/>
        </authorList>
    </citation>
    <scope>NUCLEOTIDE SEQUENCE [LARGE SCALE GENOMIC DNA]</scope>
    <source>
        <strain evidence="3 4">BD-a59</strain>
    </source>
</reference>
<dbReference type="HOGENOM" id="CLU_688604_0_0_6"/>
<comment type="subcellular location">
    <subcellularLocation>
        <location evidence="1">Virion</location>
    </subcellularLocation>
</comment>
<evidence type="ECO:0000313" key="4">
    <source>
        <dbReference type="Proteomes" id="UP000005870"/>
    </source>
</evidence>
<dbReference type="STRING" id="1045855.DSC_11425"/>
<dbReference type="RefSeq" id="WP_014161102.1">
    <property type="nucleotide sequence ID" value="NC_016147.2"/>
</dbReference>
<dbReference type="SUPFAM" id="SSF56563">
    <property type="entry name" value="Major capsid protein gp5"/>
    <property type="match status" value="1"/>
</dbReference>
<dbReference type="AlphaFoldDB" id="G7UQ45"/>
<dbReference type="InterPro" id="IPR054612">
    <property type="entry name" value="Phage_capsid-like_C"/>
</dbReference>
<protein>
    <submittedName>
        <fullName evidence="3">Phage-related protein</fullName>
    </submittedName>
</protein>
<dbReference type="KEGG" id="psd:DSC_11425"/>